<proteinExistence type="predicted"/>
<evidence type="ECO:0000313" key="1">
    <source>
        <dbReference type="EMBL" id="SER02659.1"/>
    </source>
</evidence>
<evidence type="ECO:0000313" key="2">
    <source>
        <dbReference type="Proteomes" id="UP000199051"/>
    </source>
</evidence>
<dbReference type="EMBL" id="FOGI01000001">
    <property type="protein sequence ID" value="SER02659.1"/>
    <property type="molecule type" value="Genomic_DNA"/>
</dbReference>
<sequence length="303" mass="33673">MAAPVAQPTLPMPGFTPERVHDPDAFLSRWVYDNPALAARRDLFTRWLTDPTPREDIAEQVGVPLGELLRSFNSTAPLGEPLPFGYRSAPFATVSMAGTCDDVADGRWPLFGTPMTLRCYLRDLSLLPQDMVEAADWNFMDAGLPGFLGYLYGSVHEGTLYLAGLQSDLGVRYSYLFQGRGGGTEVRVGDDVVERPAEEMVAAYGRYVPVLRRTFQRYWIQIMLGAAVTWARSAGVSRIGILRFPFRSEEDVQGHVVRRVYAELPERVSGVDETVRVGDESHLYSVAPIASVESYLGTRFSRP</sequence>
<name>A0A1H9KUF5_9PSEU</name>
<dbReference type="AlphaFoldDB" id="A0A1H9KUF5"/>
<keyword evidence="2" id="KW-1185">Reference proteome</keyword>
<protein>
    <submittedName>
        <fullName evidence="1">Uncharacterized protein</fullName>
    </submittedName>
</protein>
<accession>A0A1H9KUF5</accession>
<gene>
    <name evidence="1" type="ORF">SAMN04487818_101324</name>
</gene>
<dbReference type="Proteomes" id="UP000199051">
    <property type="component" value="Unassembled WGS sequence"/>
</dbReference>
<reference evidence="2" key="1">
    <citation type="submission" date="2016-10" db="EMBL/GenBank/DDBJ databases">
        <authorList>
            <person name="Varghese N."/>
            <person name="Submissions S."/>
        </authorList>
    </citation>
    <scope>NUCLEOTIDE SEQUENCE [LARGE SCALE GENOMIC DNA]</scope>
    <source>
        <strain evidence="2">DSM 44260</strain>
    </source>
</reference>
<organism evidence="1 2">
    <name type="scientific">Actinokineospora terrae</name>
    <dbReference type="NCBI Taxonomy" id="155974"/>
    <lineage>
        <taxon>Bacteria</taxon>
        <taxon>Bacillati</taxon>
        <taxon>Actinomycetota</taxon>
        <taxon>Actinomycetes</taxon>
        <taxon>Pseudonocardiales</taxon>
        <taxon>Pseudonocardiaceae</taxon>
        <taxon>Actinokineospora</taxon>
    </lineage>
</organism>
<dbReference type="STRING" id="155974.SAMN04487818_101324"/>